<proteinExistence type="predicted"/>
<dbReference type="Gene3D" id="1.10.10.60">
    <property type="entry name" value="Homeodomain-like"/>
    <property type="match status" value="1"/>
</dbReference>
<dbReference type="InterPro" id="IPR044822">
    <property type="entry name" value="Myb_DNA-bind_4"/>
</dbReference>
<accession>A0A0E9WPX1</accession>
<reference evidence="2" key="2">
    <citation type="journal article" date="2015" name="Fish Shellfish Immunol.">
        <title>Early steps in the European eel (Anguilla anguilla)-Vibrio vulnificus interaction in the gills: Role of the RtxA13 toxin.</title>
        <authorList>
            <person name="Callol A."/>
            <person name="Pajuelo D."/>
            <person name="Ebbesson L."/>
            <person name="Teles M."/>
            <person name="MacKenzie S."/>
            <person name="Amaro C."/>
        </authorList>
    </citation>
    <scope>NUCLEOTIDE SEQUENCE</scope>
</reference>
<organism evidence="2">
    <name type="scientific">Anguilla anguilla</name>
    <name type="common">European freshwater eel</name>
    <name type="synonym">Muraena anguilla</name>
    <dbReference type="NCBI Taxonomy" id="7936"/>
    <lineage>
        <taxon>Eukaryota</taxon>
        <taxon>Metazoa</taxon>
        <taxon>Chordata</taxon>
        <taxon>Craniata</taxon>
        <taxon>Vertebrata</taxon>
        <taxon>Euteleostomi</taxon>
        <taxon>Actinopterygii</taxon>
        <taxon>Neopterygii</taxon>
        <taxon>Teleostei</taxon>
        <taxon>Anguilliformes</taxon>
        <taxon>Anguillidae</taxon>
        <taxon>Anguilla</taxon>
    </lineage>
</organism>
<sequence length="181" mass="20696">MDSDFNRPVCKMKKLWARVAEKVTAKLKESGEDVSVRSHECDSKWRNMLSTYRKNAEKAKRLGAHIVHWEFFHEMHDVLGKSSDELDGQRKDTLNGSKLATLIASKKYTPILPTPPVPPTPLSSRPPQDVLQLYLELQERKMDLWMQQKALEERKIEAINNLARAISSLAEDRNTQSPNSG</sequence>
<evidence type="ECO:0000259" key="1">
    <source>
        <dbReference type="Pfam" id="PF13837"/>
    </source>
</evidence>
<name>A0A0E9WPX1_ANGAN</name>
<evidence type="ECO:0000313" key="2">
    <source>
        <dbReference type="EMBL" id="JAH92402.1"/>
    </source>
</evidence>
<protein>
    <recommendedName>
        <fullName evidence="1">Myb/SANT-like DNA-binding domain-containing protein</fullName>
    </recommendedName>
</protein>
<dbReference type="EMBL" id="GBXM01016175">
    <property type="protein sequence ID" value="JAH92402.1"/>
    <property type="molecule type" value="Transcribed_RNA"/>
</dbReference>
<dbReference type="AlphaFoldDB" id="A0A0E9WPX1"/>
<dbReference type="Pfam" id="PF13837">
    <property type="entry name" value="Myb_DNA-bind_4"/>
    <property type="match status" value="1"/>
</dbReference>
<reference evidence="2" key="1">
    <citation type="submission" date="2014-11" db="EMBL/GenBank/DDBJ databases">
        <authorList>
            <person name="Amaro Gonzalez C."/>
        </authorList>
    </citation>
    <scope>NUCLEOTIDE SEQUENCE</scope>
</reference>
<feature type="domain" description="Myb/SANT-like DNA-binding" evidence="1">
    <location>
        <begin position="3"/>
        <end position="77"/>
    </location>
</feature>